<organism evidence="4 5">
    <name type="scientific">Amycolatopsis acididurans</name>
    <dbReference type="NCBI Taxonomy" id="2724524"/>
    <lineage>
        <taxon>Bacteria</taxon>
        <taxon>Bacillati</taxon>
        <taxon>Actinomycetota</taxon>
        <taxon>Actinomycetes</taxon>
        <taxon>Pseudonocardiales</taxon>
        <taxon>Pseudonocardiaceae</taxon>
        <taxon>Amycolatopsis</taxon>
    </lineage>
</organism>
<feature type="domain" description="EamA" evidence="3">
    <location>
        <begin position="153"/>
        <end position="279"/>
    </location>
</feature>
<comment type="caution">
    <text evidence="4">The sequence shown here is derived from an EMBL/GenBank/DDBJ whole genome shotgun (WGS) entry which is preliminary data.</text>
</comment>
<feature type="transmembrane region" description="Helical" evidence="2">
    <location>
        <begin position="86"/>
        <end position="109"/>
    </location>
</feature>
<feature type="transmembrane region" description="Helical" evidence="2">
    <location>
        <begin position="30"/>
        <end position="51"/>
    </location>
</feature>
<protein>
    <submittedName>
        <fullName evidence="4">DMT family transporter</fullName>
    </submittedName>
</protein>
<dbReference type="EMBL" id="JAAXLS010000028">
    <property type="protein sequence ID" value="NKQ56911.1"/>
    <property type="molecule type" value="Genomic_DNA"/>
</dbReference>
<evidence type="ECO:0000256" key="2">
    <source>
        <dbReference type="SAM" id="Phobius"/>
    </source>
</evidence>
<evidence type="ECO:0000256" key="1">
    <source>
        <dbReference type="ARBA" id="ARBA00007362"/>
    </source>
</evidence>
<feature type="transmembrane region" description="Helical" evidence="2">
    <location>
        <begin position="207"/>
        <end position="227"/>
    </location>
</feature>
<dbReference type="RefSeq" id="WP_168519931.1">
    <property type="nucleotide sequence ID" value="NZ_JAAXLS010000028.1"/>
</dbReference>
<dbReference type="SUPFAM" id="SSF103481">
    <property type="entry name" value="Multidrug resistance efflux transporter EmrE"/>
    <property type="match status" value="2"/>
</dbReference>
<evidence type="ECO:0000313" key="4">
    <source>
        <dbReference type="EMBL" id="NKQ56911.1"/>
    </source>
</evidence>
<keyword evidence="2" id="KW-0472">Membrane</keyword>
<name>A0ABX1JEI3_9PSEU</name>
<evidence type="ECO:0000259" key="3">
    <source>
        <dbReference type="Pfam" id="PF00892"/>
    </source>
</evidence>
<dbReference type="InterPro" id="IPR000620">
    <property type="entry name" value="EamA_dom"/>
</dbReference>
<proteinExistence type="inferred from homology"/>
<dbReference type="InterPro" id="IPR037185">
    <property type="entry name" value="EmrE-like"/>
</dbReference>
<comment type="similarity">
    <text evidence="1">Belongs to the EamA transporter family.</text>
</comment>
<dbReference type="Gene3D" id="1.10.3730.20">
    <property type="match status" value="1"/>
</dbReference>
<feature type="transmembrane region" description="Helical" evidence="2">
    <location>
        <begin position="63"/>
        <end position="79"/>
    </location>
</feature>
<sequence length="281" mass="28038">MGELMALFAAVCFGVTHFVNGLAARRAPALTVSLFAQVGGTVVTVLAALVWTSAAASPAELCWGALSGAGTGVGVAFLYRAMSRGALSVVVPISDVGAVAIPVLVGFALLGERPGVMSAVGVALALPAIWLTSAEPAPPGQHRTTPAPALRDALIAGVGFAVQFLGMTRVPLAAGLWPVAASRVVSVVVIIALIAGSRPGLRVPGGWAITTAGAGALGSVAIVLYWVASHQQLVAIATVLSALYPAIPVVLALVVLRERIGRRQVAGLCGAAGAIALLALA</sequence>
<accession>A0ABX1JEI3</accession>
<feature type="transmembrane region" description="Helical" evidence="2">
    <location>
        <begin position="6"/>
        <end position="23"/>
    </location>
</feature>
<reference evidence="4 5" key="1">
    <citation type="submission" date="2020-04" db="EMBL/GenBank/DDBJ databases">
        <title>Novel species.</title>
        <authorList>
            <person name="Teo W.F.A."/>
            <person name="Lipun K."/>
            <person name="Srisuk N."/>
            <person name="Duangmal K."/>
        </authorList>
    </citation>
    <scope>NUCLEOTIDE SEQUENCE [LARGE SCALE GENOMIC DNA]</scope>
    <source>
        <strain evidence="4 5">K13G38</strain>
    </source>
</reference>
<keyword evidence="5" id="KW-1185">Reference proteome</keyword>
<feature type="domain" description="EamA" evidence="3">
    <location>
        <begin position="2"/>
        <end position="133"/>
    </location>
</feature>
<dbReference type="Proteomes" id="UP000715441">
    <property type="component" value="Unassembled WGS sequence"/>
</dbReference>
<evidence type="ECO:0000313" key="5">
    <source>
        <dbReference type="Proteomes" id="UP000715441"/>
    </source>
</evidence>
<feature type="transmembrane region" description="Helical" evidence="2">
    <location>
        <begin position="176"/>
        <end position="195"/>
    </location>
</feature>
<keyword evidence="2" id="KW-0812">Transmembrane</keyword>
<keyword evidence="2" id="KW-1133">Transmembrane helix</keyword>
<dbReference type="Pfam" id="PF00892">
    <property type="entry name" value="EamA"/>
    <property type="match status" value="2"/>
</dbReference>
<feature type="transmembrane region" description="Helical" evidence="2">
    <location>
        <begin position="233"/>
        <end position="256"/>
    </location>
</feature>
<gene>
    <name evidence="4" type="ORF">HFP15_28970</name>
</gene>